<evidence type="ECO:0000256" key="3">
    <source>
        <dbReference type="ARBA" id="ARBA00022605"/>
    </source>
</evidence>
<reference evidence="10 11" key="2">
    <citation type="submission" date="2009-02" db="EMBL/GenBank/DDBJ databases">
        <title>Draft genome sequence of Clostridium methylpentosum (DSM 5476).</title>
        <authorList>
            <person name="Sudarsanam P."/>
            <person name="Ley R."/>
            <person name="Guruge J."/>
            <person name="Turnbaugh P.J."/>
            <person name="Mahowald M."/>
            <person name="Liep D."/>
            <person name="Gordon J."/>
        </authorList>
    </citation>
    <scope>NUCLEOTIDE SEQUENCE [LARGE SCALE GENOMIC DNA]</scope>
    <source>
        <strain evidence="10 11">DSM 5476</strain>
    </source>
</reference>
<evidence type="ECO:0000256" key="6">
    <source>
        <dbReference type="ARBA" id="ARBA00022888"/>
    </source>
</evidence>
<keyword evidence="11" id="KW-1185">Reference proteome</keyword>
<protein>
    <recommendedName>
        <fullName evidence="7 8">Aspartate--ammonia ligase</fullName>
        <ecNumber evidence="7 8">6.3.1.1</ecNumber>
    </recommendedName>
    <alternativeName>
        <fullName evidence="7">Asparagine synthetase A</fullName>
    </alternativeName>
</protein>
<comment type="pathway">
    <text evidence="7">Amino-acid biosynthesis; L-asparagine biosynthesis; L-asparagine from L-aspartate (ammonia route): step 1/1.</text>
</comment>
<comment type="subcellular location">
    <subcellularLocation>
        <location evidence="7">Cytoplasm</location>
    </subcellularLocation>
</comment>
<dbReference type="PANTHER" id="PTHR30073:SF5">
    <property type="entry name" value="ASPARTATE--AMMONIA LIGASE"/>
    <property type="match status" value="1"/>
</dbReference>
<dbReference type="GO" id="GO:0140096">
    <property type="term" value="F:catalytic activity, acting on a protein"/>
    <property type="evidence" value="ECO:0007669"/>
    <property type="project" value="UniProtKB-ARBA"/>
</dbReference>
<dbReference type="HAMAP" id="MF_00555">
    <property type="entry name" value="AsnA"/>
    <property type="match status" value="1"/>
</dbReference>
<organism evidence="10 11">
    <name type="scientific">[Clostridium] methylpentosum DSM 5476</name>
    <dbReference type="NCBI Taxonomy" id="537013"/>
    <lineage>
        <taxon>Bacteria</taxon>
        <taxon>Bacillati</taxon>
        <taxon>Bacillota</taxon>
        <taxon>Clostridia</taxon>
        <taxon>Eubacteriales</taxon>
        <taxon>Oscillospiraceae</taxon>
        <taxon>Oscillospiraceae incertae sedis</taxon>
    </lineage>
</organism>
<accession>C0EAH1</accession>
<reference evidence="10 11" key="1">
    <citation type="submission" date="2009-01" db="EMBL/GenBank/DDBJ databases">
        <authorList>
            <person name="Fulton L."/>
            <person name="Clifton S."/>
            <person name="Fulton B."/>
            <person name="Xu J."/>
            <person name="Minx P."/>
            <person name="Pepin K.H."/>
            <person name="Johnson M."/>
            <person name="Bhonagiri V."/>
            <person name="Nash W.E."/>
            <person name="Mardis E.R."/>
            <person name="Wilson R.K."/>
        </authorList>
    </citation>
    <scope>NUCLEOTIDE SEQUENCE [LARGE SCALE GENOMIC DNA]</scope>
    <source>
        <strain evidence="10 11">DSM 5476</strain>
    </source>
</reference>
<evidence type="ECO:0000256" key="7">
    <source>
        <dbReference type="HAMAP-Rule" id="MF_00555"/>
    </source>
</evidence>
<dbReference type="GO" id="GO:0016740">
    <property type="term" value="F:transferase activity"/>
    <property type="evidence" value="ECO:0007669"/>
    <property type="project" value="UniProtKB-ARBA"/>
</dbReference>
<keyword evidence="1 7" id="KW-0963">Cytoplasm</keyword>
<dbReference type="PANTHER" id="PTHR30073">
    <property type="entry name" value="ASPARTATE--AMMONIA LIGASE"/>
    <property type="match status" value="1"/>
</dbReference>
<dbReference type="GO" id="GO:0005524">
    <property type="term" value="F:ATP binding"/>
    <property type="evidence" value="ECO:0007669"/>
    <property type="project" value="UniProtKB-UniRule"/>
</dbReference>
<dbReference type="EMBL" id="ACEC01000032">
    <property type="protein sequence ID" value="EEG31516.1"/>
    <property type="molecule type" value="Genomic_DNA"/>
</dbReference>
<dbReference type="Gene3D" id="3.30.930.10">
    <property type="entry name" value="Bira Bifunctional Protein, Domain 2"/>
    <property type="match status" value="1"/>
</dbReference>
<keyword evidence="3 7" id="KW-0028">Amino-acid biosynthesis</keyword>
<comment type="catalytic activity">
    <reaction evidence="7">
        <text>L-aspartate + NH4(+) + ATP = L-asparagine + AMP + diphosphate + H(+)</text>
        <dbReference type="Rhea" id="RHEA:11372"/>
        <dbReference type="ChEBI" id="CHEBI:15378"/>
        <dbReference type="ChEBI" id="CHEBI:28938"/>
        <dbReference type="ChEBI" id="CHEBI:29991"/>
        <dbReference type="ChEBI" id="CHEBI:30616"/>
        <dbReference type="ChEBI" id="CHEBI:33019"/>
        <dbReference type="ChEBI" id="CHEBI:58048"/>
        <dbReference type="ChEBI" id="CHEBI:456215"/>
        <dbReference type="EC" id="6.3.1.1"/>
    </reaction>
</comment>
<dbReference type="Pfam" id="PF03590">
    <property type="entry name" value="AsnA"/>
    <property type="match status" value="1"/>
</dbReference>
<dbReference type="AlphaFoldDB" id="C0EAH1"/>
<evidence type="ECO:0000259" key="9">
    <source>
        <dbReference type="PROSITE" id="PS50862"/>
    </source>
</evidence>
<dbReference type="InterPro" id="IPR004618">
    <property type="entry name" value="AsnA"/>
</dbReference>
<evidence type="ECO:0000256" key="5">
    <source>
        <dbReference type="ARBA" id="ARBA00022840"/>
    </source>
</evidence>
<evidence type="ECO:0000256" key="4">
    <source>
        <dbReference type="ARBA" id="ARBA00022741"/>
    </source>
</evidence>
<dbReference type="InterPro" id="IPR006195">
    <property type="entry name" value="aa-tRNA-synth_II"/>
</dbReference>
<dbReference type="SUPFAM" id="SSF55681">
    <property type="entry name" value="Class II aaRS and biotin synthetases"/>
    <property type="match status" value="1"/>
</dbReference>
<sequence>MSKVFIPKDYQSPLGLYDTQSAIELVKRTFEEKLTKALNLKRVTAPLFVDSATGVNDNLNGVERPVSFDILETKTDAQVVHSLAKWKRLALYKYGFKPGEGLYTNMNAIRRDEELTNLHSIYVDQWDWEKIITREMRNLTYLKETVTSIVGAICDTLDKVKSVYPDIPVTLSREVSFVTTQQLEDLYPSLSPKERENEYLKVHKTAFIMQIGDLLKSGEKHDGRAPDYDDWKLNGDIVFWNELLGRAFEVSSMGIRVDAKSLDEQLTKADCDDRRELPFHKMVLDGTLPLTMGGGIGQSRICMLLLGKAHIGEVQVSIWDSRTLETCEAAGVNLL</sequence>
<keyword evidence="4 7" id="KW-0547">Nucleotide-binding</keyword>
<dbReference type="Proteomes" id="UP000003340">
    <property type="component" value="Unassembled WGS sequence"/>
</dbReference>
<comment type="caution">
    <text evidence="10">The sequence shown here is derived from an EMBL/GenBank/DDBJ whole genome shotgun (WGS) entry which is preliminary data.</text>
</comment>
<dbReference type="PIRSF" id="PIRSF001555">
    <property type="entry name" value="Asp_ammon_ligase"/>
    <property type="match status" value="1"/>
</dbReference>
<evidence type="ECO:0000313" key="11">
    <source>
        <dbReference type="Proteomes" id="UP000003340"/>
    </source>
</evidence>
<keyword evidence="5 7" id="KW-0067">ATP-binding</keyword>
<dbReference type="NCBIfam" id="TIGR00669">
    <property type="entry name" value="asnA"/>
    <property type="match status" value="1"/>
</dbReference>
<feature type="domain" description="Aminoacyl-transfer RNA synthetases class-II family profile" evidence="9">
    <location>
        <begin position="26"/>
        <end position="326"/>
    </location>
</feature>
<dbReference type="UniPathway" id="UPA00134">
    <property type="reaction ID" value="UER00194"/>
</dbReference>
<evidence type="ECO:0000256" key="1">
    <source>
        <dbReference type="ARBA" id="ARBA00022490"/>
    </source>
</evidence>
<dbReference type="GO" id="GO:0070981">
    <property type="term" value="P:L-asparagine biosynthetic process"/>
    <property type="evidence" value="ECO:0007669"/>
    <property type="project" value="UniProtKB-UniRule"/>
</dbReference>
<evidence type="ECO:0000313" key="10">
    <source>
        <dbReference type="EMBL" id="EEG31516.1"/>
    </source>
</evidence>
<dbReference type="STRING" id="537013.CLOSTMETH_00826"/>
<proteinExistence type="inferred from homology"/>
<evidence type="ECO:0000256" key="8">
    <source>
        <dbReference type="NCBIfam" id="TIGR00669"/>
    </source>
</evidence>
<comment type="similarity">
    <text evidence="7">Belongs to the class-II aminoacyl-tRNA synthetase family. AsnA subfamily.</text>
</comment>
<dbReference type="GO" id="GO:0004071">
    <property type="term" value="F:aspartate-ammonia ligase activity"/>
    <property type="evidence" value="ECO:0007669"/>
    <property type="project" value="UniProtKB-UniRule"/>
</dbReference>
<keyword evidence="2 7" id="KW-0436">Ligase</keyword>
<evidence type="ECO:0000256" key="2">
    <source>
        <dbReference type="ARBA" id="ARBA00022598"/>
    </source>
</evidence>
<dbReference type="HOGENOM" id="CLU_071543_0_0_9"/>
<keyword evidence="6 7" id="KW-0061">Asparagine biosynthesis</keyword>
<dbReference type="GO" id="GO:0005829">
    <property type="term" value="C:cytosol"/>
    <property type="evidence" value="ECO:0007669"/>
    <property type="project" value="TreeGrafter"/>
</dbReference>
<gene>
    <name evidence="7 10" type="primary">asnA</name>
    <name evidence="10" type="ORF">CLOSTMETH_00826</name>
</gene>
<name>C0EAH1_9FIRM</name>
<dbReference type="EC" id="6.3.1.1" evidence="7 8"/>
<dbReference type="PROSITE" id="PS50862">
    <property type="entry name" value="AA_TRNA_LIGASE_II"/>
    <property type="match status" value="1"/>
</dbReference>
<dbReference type="eggNOG" id="COG2502">
    <property type="taxonomic scope" value="Bacteria"/>
</dbReference>
<dbReference type="InterPro" id="IPR045864">
    <property type="entry name" value="aa-tRNA-synth_II/BPL/LPL"/>
</dbReference>